<evidence type="ECO:0000256" key="7">
    <source>
        <dbReference type="ARBA" id="ARBA00022723"/>
    </source>
</evidence>
<evidence type="ECO:0000256" key="4">
    <source>
        <dbReference type="ARBA" id="ARBA00011738"/>
    </source>
</evidence>
<keyword evidence="11" id="KW-1185">Reference proteome</keyword>
<comment type="subunit">
    <text evidence="4">Homodimer.</text>
</comment>
<reference evidence="10 11" key="1">
    <citation type="submission" date="2020-08" db="EMBL/GenBank/DDBJ databases">
        <authorList>
            <person name="Sun Q."/>
            <person name="Inoue M."/>
        </authorList>
    </citation>
    <scope>NUCLEOTIDE SEQUENCE [LARGE SCALE GENOMIC DNA]</scope>
    <source>
        <strain evidence="10 11">CCM 8938</strain>
    </source>
</reference>
<dbReference type="RefSeq" id="WP_187071424.1">
    <property type="nucleotide sequence ID" value="NZ_JACRYL010000008.1"/>
</dbReference>
<dbReference type="InterPro" id="IPR043169">
    <property type="entry name" value="PMM_cap"/>
</dbReference>
<keyword evidence="7" id="KW-0479">Metal-binding</keyword>
<dbReference type="SUPFAM" id="SSF56784">
    <property type="entry name" value="HAD-like"/>
    <property type="match status" value="1"/>
</dbReference>
<keyword evidence="10" id="KW-0378">Hydrolase</keyword>
<proteinExistence type="inferred from homology"/>
<accession>A0ABR7KSB5</accession>
<protein>
    <recommendedName>
        <fullName evidence="5">phosphomannomutase</fullName>
        <ecNumber evidence="5">5.4.2.8</ecNumber>
    </recommendedName>
</protein>
<evidence type="ECO:0000313" key="10">
    <source>
        <dbReference type="EMBL" id="MBC6110961.1"/>
    </source>
</evidence>
<evidence type="ECO:0000256" key="6">
    <source>
        <dbReference type="ARBA" id="ARBA00022490"/>
    </source>
</evidence>
<comment type="caution">
    <text evidence="10">The sequence shown here is derived from an EMBL/GenBank/DDBJ whole genome shotgun (WGS) entry which is preliminary data.</text>
</comment>
<keyword evidence="9" id="KW-0413">Isomerase</keyword>
<dbReference type="SFLD" id="SFLDG01143">
    <property type="entry name" value="C2.B.3:_Phosphomannomutase_Lik"/>
    <property type="match status" value="1"/>
</dbReference>
<sequence>MKKLIVFDLDGTLALSKSPIDSEMSILLDQLLASIKVAVISGGNWPQFQKQVLSKLSIGNALNNLSILPLCGTKYYFYDSDWKKLYEEDFNEKDRTFIIDSVEQAISDTGLLPKKKWGELIEDRGSQITYSALGQDAPLKEKQNWDPDFFKRKILKTALDKVLGDYSVNIGGSTSIDITAKGVDKSYGIEKLHEKLGIEVAEMIFIGDALFKGGNDEPVRKTGAYCIKVRDPEETKRIIEAVLAFLG</sequence>
<evidence type="ECO:0000256" key="8">
    <source>
        <dbReference type="ARBA" id="ARBA00022842"/>
    </source>
</evidence>
<evidence type="ECO:0000256" key="3">
    <source>
        <dbReference type="ARBA" id="ARBA00009736"/>
    </source>
</evidence>
<evidence type="ECO:0000256" key="1">
    <source>
        <dbReference type="ARBA" id="ARBA00004496"/>
    </source>
</evidence>
<evidence type="ECO:0000256" key="9">
    <source>
        <dbReference type="ARBA" id="ARBA00023235"/>
    </source>
</evidence>
<keyword evidence="6" id="KW-0963">Cytoplasm</keyword>
<dbReference type="GO" id="GO:0016787">
    <property type="term" value="F:hydrolase activity"/>
    <property type="evidence" value="ECO:0007669"/>
    <property type="project" value="UniProtKB-KW"/>
</dbReference>
<dbReference type="InterPro" id="IPR023214">
    <property type="entry name" value="HAD_sf"/>
</dbReference>
<dbReference type="EC" id="5.4.2.8" evidence="5"/>
<dbReference type="Proteomes" id="UP000652755">
    <property type="component" value="Unassembled WGS sequence"/>
</dbReference>
<dbReference type="InterPro" id="IPR005002">
    <property type="entry name" value="PMM"/>
</dbReference>
<evidence type="ECO:0000256" key="2">
    <source>
        <dbReference type="ARBA" id="ARBA00004699"/>
    </source>
</evidence>
<dbReference type="Gene3D" id="3.40.50.1000">
    <property type="entry name" value="HAD superfamily/HAD-like"/>
    <property type="match status" value="1"/>
</dbReference>
<dbReference type="InterPro" id="IPR036412">
    <property type="entry name" value="HAD-like_sf"/>
</dbReference>
<dbReference type="EMBL" id="JACRYL010000008">
    <property type="protein sequence ID" value="MBC6110961.1"/>
    <property type="molecule type" value="Genomic_DNA"/>
</dbReference>
<dbReference type="Gene3D" id="3.30.1240.20">
    <property type="match status" value="1"/>
</dbReference>
<dbReference type="SFLD" id="SFLDS00003">
    <property type="entry name" value="Haloacid_Dehalogenase"/>
    <property type="match status" value="1"/>
</dbReference>
<evidence type="ECO:0000256" key="5">
    <source>
        <dbReference type="ARBA" id="ARBA00012730"/>
    </source>
</evidence>
<dbReference type="NCBIfam" id="TIGR01484">
    <property type="entry name" value="HAD-SF-IIB"/>
    <property type="match status" value="1"/>
</dbReference>
<gene>
    <name evidence="10" type="ORF">H7U22_11050</name>
</gene>
<dbReference type="SFLD" id="SFLDG01140">
    <property type="entry name" value="C2.B:_Phosphomannomutase_and_P"/>
    <property type="match status" value="1"/>
</dbReference>
<comment type="similarity">
    <text evidence="3">Belongs to the eukaryotic PMM family.</text>
</comment>
<organism evidence="10 11">
    <name type="scientific">Pedobacter fastidiosus</name>
    <dbReference type="NCBI Taxonomy" id="2765361"/>
    <lineage>
        <taxon>Bacteria</taxon>
        <taxon>Pseudomonadati</taxon>
        <taxon>Bacteroidota</taxon>
        <taxon>Sphingobacteriia</taxon>
        <taxon>Sphingobacteriales</taxon>
        <taxon>Sphingobacteriaceae</taxon>
        <taxon>Pedobacter</taxon>
    </lineage>
</organism>
<name>A0ABR7KSB5_9SPHI</name>
<comment type="subcellular location">
    <subcellularLocation>
        <location evidence="1">Cytoplasm</location>
    </subcellularLocation>
</comment>
<dbReference type="Pfam" id="PF03332">
    <property type="entry name" value="PMM"/>
    <property type="match status" value="1"/>
</dbReference>
<evidence type="ECO:0000313" key="11">
    <source>
        <dbReference type="Proteomes" id="UP000652755"/>
    </source>
</evidence>
<dbReference type="PANTHER" id="PTHR10466">
    <property type="entry name" value="PHOSPHOMANNOMUTASE"/>
    <property type="match status" value="1"/>
</dbReference>
<dbReference type="InterPro" id="IPR006379">
    <property type="entry name" value="HAD-SF_hydro_IIB"/>
</dbReference>
<keyword evidence="8" id="KW-0460">Magnesium</keyword>
<dbReference type="PANTHER" id="PTHR10466:SF0">
    <property type="entry name" value="PHOSPHOMANNOMUTASE"/>
    <property type="match status" value="1"/>
</dbReference>
<comment type="pathway">
    <text evidence="2">Nucleotide-sugar biosynthesis; GDP-alpha-D-mannose biosynthesis; alpha-D-mannose 1-phosphate from D-fructose 6-phosphate: step 2/2.</text>
</comment>